<evidence type="ECO:0000256" key="4">
    <source>
        <dbReference type="PIRNR" id="PIRNR036492"/>
    </source>
</evidence>
<dbReference type="GO" id="GO:0004029">
    <property type="term" value="F:aldehyde dehydrogenase (NAD+) activity"/>
    <property type="evidence" value="ECO:0007669"/>
    <property type="project" value="TreeGrafter"/>
</dbReference>
<evidence type="ECO:0000256" key="5">
    <source>
        <dbReference type="PIRSR" id="PIRSR036492-1"/>
    </source>
</evidence>
<dbReference type="PROSITE" id="PS00687">
    <property type="entry name" value="ALDEHYDE_DEHYDR_GLU"/>
    <property type="match status" value="1"/>
</dbReference>
<keyword evidence="3" id="KW-0520">NAD</keyword>
<dbReference type="RefSeq" id="WP_091830055.1">
    <property type="nucleotide sequence ID" value="NZ_FNZK01000004.1"/>
</dbReference>
<evidence type="ECO:0000313" key="10">
    <source>
        <dbReference type="Proteomes" id="UP000199662"/>
    </source>
</evidence>
<dbReference type="PIRSF" id="PIRSF036492">
    <property type="entry name" value="ALDH"/>
    <property type="match status" value="1"/>
</dbReference>
<organism evidence="9 10">
    <name type="scientific">Propionispira arboris</name>
    <dbReference type="NCBI Taxonomy" id="84035"/>
    <lineage>
        <taxon>Bacteria</taxon>
        <taxon>Bacillati</taxon>
        <taxon>Bacillota</taxon>
        <taxon>Negativicutes</taxon>
        <taxon>Selenomonadales</taxon>
        <taxon>Selenomonadaceae</taxon>
        <taxon>Propionispira</taxon>
    </lineage>
</organism>
<evidence type="ECO:0000256" key="6">
    <source>
        <dbReference type="PROSITE-ProRule" id="PRU10007"/>
    </source>
</evidence>
<dbReference type="SUPFAM" id="SSF53720">
    <property type="entry name" value="ALDH-like"/>
    <property type="match status" value="1"/>
</dbReference>
<accession>A0A1H6WY89</accession>
<dbReference type="GO" id="GO:0006081">
    <property type="term" value="P:aldehyde metabolic process"/>
    <property type="evidence" value="ECO:0007669"/>
    <property type="project" value="InterPro"/>
</dbReference>
<dbReference type="FunFam" id="3.40.605.10:FF:000004">
    <property type="entry name" value="Aldehyde dehydrogenase"/>
    <property type="match status" value="1"/>
</dbReference>
<dbReference type="PANTHER" id="PTHR43570">
    <property type="entry name" value="ALDEHYDE DEHYDROGENASE"/>
    <property type="match status" value="1"/>
</dbReference>
<dbReference type="InterPro" id="IPR016161">
    <property type="entry name" value="Ald_DH/histidinol_DH"/>
</dbReference>
<dbReference type="GO" id="GO:0005737">
    <property type="term" value="C:cytoplasm"/>
    <property type="evidence" value="ECO:0007669"/>
    <property type="project" value="TreeGrafter"/>
</dbReference>
<evidence type="ECO:0000256" key="3">
    <source>
        <dbReference type="ARBA" id="ARBA00023027"/>
    </source>
</evidence>
<feature type="active site" evidence="5 6">
    <location>
        <position position="217"/>
    </location>
</feature>
<dbReference type="InterPro" id="IPR029510">
    <property type="entry name" value="Ald_DH_CS_GLU"/>
</dbReference>
<dbReference type="EMBL" id="FNZK01000004">
    <property type="protein sequence ID" value="SEJ21788.1"/>
    <property type="molecule type" value="Genomic_DNA"/>
</dbReference>
<dbReference type="Proteomes" id="UP000199662">
    <property type="component" value="Unassembled WGS sequence"/>
</dbReference>
<proteinExistence type="inferred from homology"/>
<protein>
    <recommendedName>
        <fullName evidence="4">Aldehyde dehydrogenase</fullName>
    </recommendedName>
</protein>
<dbReference type="InterPro" id="IPR016162">
    <property type="entry name" value="Ald_DH_N"/>
</dbReference>
<evidence type="ECO:0000256" key="1">
    <source>
        <dbReference type="ARBA" id="ARBA00009986"/>
    </source>
</evidence>
<dbReference type="FunFam" id="3.40.309.10:FF:000025">
    <property type="entry name" value="Aldehyde dehydrogenase"/>
    <property type="match status" value="1"/>
</dbReference>
<feature type="active site" evidence="5">
    <location>
        <position position="251"/>
    </location>
</feature>
<evidence type="ECO:0000256" key="2">
    <source>
        <dbReference type="ARBA" id="ARBA00023002"/>
    </source>
</evidence>
<feature type="domain" description="Aldehyde dehydrogenase" evidence="8">
    <location>
        <begin position="2"/>
        <end position="436"/>
    </location>
</feature>
<comment type="similarity">
    <text evidence="1 4 7">Belongs to the aldehyde dehydrogenase family.</text>
</comment>
<evidence type="ECO:0000256" key="7">
    <source>
        <dbReference type="RuleBase" id="RU003345"/>
    </source>
</evidence>
<reference evidence="9 10" key="1">
    <citation type="submission" date="2016-10" db="EMBL/GenBank/DDBJ databases">
        <authorList>
            <person name="de Groot N.N."/>
        </authorList>
    </citation>
    <scope>NUCLEOTIDE SEQUENCE [LARGE SCALE GENOMIC DNA]</scope>
    <source>
        <strain evidence="9 10">DSM 2179</strain>
    </source>
</reference>
<dbReference type="Gene3D" id="3.40.309.10">
    <property type="entry name" value="Aldehyde Dehydrogenase, Chain A, domain 2"/>
    <property type="match status" value="1"/>
</dbReference>
<dbReference type="InterPro" id="IPR015590">
    <property type="entry name" value="Aldehyde_DH_dom"/>
</dbReference>
<dbReference type="STRING" id="84035.SAMN05660742_104197"/>
<dbReference type="Pfam" id="PF00171">
    <property type="entry name" value="Aldedh"/>
    <property type="match status" value="1"/>
</dbReference>
<dbReference type="CDD" id="cd07136">
    <property type="entry name" value="ALDH_YwdH-P39616"/>
    <property type="match status" value="1"/>
</dbReference>
<name>A0A1H6WY89_9FIRM</name>
<sequence>MEYKEMTASEAEQILAKQQAFFDSQATKDIDFRIQQLQILRNGISQYESKLEEALQLDLGKHPFESYLTEIGFVLGSIDEMMENVKEWAKPEKVNTPLIMYPAKGYIISEPYGSVLIIGPYNYPFQLLIEPLIGAMTAGNCAVVKPSELAPHTAAVVTAMITEFFDPNYICAVEGSVDTNTALLALPFDYIFFTGSVPVGKIVMRAAAEHLVPVTLELGGKSPVIVDESANLKVAAKRIIWGKTMNAGQTCVAPDYLMVHAAVKDDLLVEMIAAIKEYFGADSKISQSFGRIINARHFARIKGMIDHDREHILYGGDTDEIERYIEPTLIDADFEHPATMTEEIFGPVLPVLTYRDLNQAIKEIKRRPKPLALYLFTENEKNKEKVLQETSSGGACINDVIMHLANPNLPFGGVGSSGLGAYHGKTSFVTFSHKKSILTKTTKINLPLTVPPYSDQMLKNLKFVMK</sequence>
<dbReference type="InterPro" id="IPR016163">
    <property type="entry name" value="Ald_DH_C"/>
</dbReference>
<keyword evidence="10" id="KW-1185">Reference proteome</keyword>
<evidence type="ECO:0000313" key="9">
    <source>
        <dbReference type="EMBL" id="SEJ21788.1"/>
    </source>
</evidence>
<keyword evidence="2 4" id="KW-0560">Oxidoreductase</keyword>
<evidence type="ECO:0000259" key="8">
    <source>
        <dbReference type="Pfam" id="PF00171"/>
    </source>
</evidence>
<dbReference type="AlphaFoldDB" id="A0A1H6WY89"/>
<dbReference type="Gene3D" id="3.40.605.10">
    <property type="entry name" value="Aldehyde Dehydrogenase, Chain A, domain 1"/>
    <property type="match status" value="1"/>
</dbReference>
<dbReference type="InterPro" id="IPR012394">
    <property type="entry name" value="Aldehyde_DH_NAD(P)"/>
</dbReference>
<dbReference type="PANTHER" id="PTHR43570:SF16">
    <property type="entry name" value="ALDEHYDE DEHYDROGENASE TYPE III, ISOFORM Q"/>
    <property type="match status" value="1"/>
</dbReference>
<gene>
    <name evidence="9" type="ORF">SAMN05660742_104197</name>
</gene>